<gene>
    <name evidence="2" type="ORF">FE782_28725</name>
</gene>
<dbReference type="InterPro" id="IPR056095">
    <property type="entry name" value="DUF7678"/>
</dbReference>
<sequence>MSFQDKGSWFMGRRFEGDVDGYFVQVQVFSEPSTYGIAEGRISRLAVYPDRAVGFNSNLTNYDRGWDGGPPSDRRIRAVVEKTIRHFDGKAIDWAFEERR</sequence>
<proteinExistence type="predicted"/>
<organism evidence="2 3">
    <name type="scientific">Paenibacillus antri</name>
    <dbReference type="NCBI Taxonomy" id="2582848"/>
    <lineage>
        <taxon>Bacteria</taxon>
        <taxon>Bacillati</taxon>
        <taxon>Bacillota</taxon>
        <taxon>Bacilli</taxon>
        <taxon>Bacillales</taxon>
        <taxon>Paenibacillaceae</taxon>
        <taxon>Paenibacillus</taxon>
    </lineage>
</organism>
<evidence type="ECO:0000313" key="2">
    <source>
        <dbReference type="EMBL" id="TLS48843.1"/>
    </source>
</evidence>
<feature type="domain" description="DUF7678" evidence="1">
    <location>
        <begin position="14"/>
        <end position="88"/>
    </location>
</feature>
<reference evidence="2 3" key="1">
    <citation type="submission" date="2019-05" db="EMBL/GenBank/DDBJ databases">
        <authorList>
            <person name="Narsing Rao M.P."/>
            <person name="Li W.J."/>
        </authorList>
    </citation>
    <scope>NUCLEOTIDE SEQUENCE [LARGE SCALE GENOMIC DNA]</scope>
    <source>
        <strain evidence="2 3">SYSU_K30003</strain>
    </source>
</reference>
<keyword evidence="3" id="KW-1185">Reference proteome</keyword>
<dbReference type="Proteomes" id="UP000309676">
    <property type="component" value="Unassembled WGS sequence"/>
</dbReference>
<evidence type="ECO:0000259" key="1">
    <source>
        <dbReference type="Pfam" id="PF24726"/>
    </source>
</evidence>
<dbReference type="OrthoDB" id="1669335at2"/>
<dbReference type="Pfam" id="PF24726">
    <property type="entry name" value="DUF7678"/>
    <property type="match status" value="1"/>
</dbReference>
<evidence type="ECO:0000313" key="3">
    <source>
        <dbReference type="Proteomes" id="UP000309676"/>
    </source>
</evidence>
<dbReference type="EMBL" id="VCIW01000028">
    <property type="protein sequence ID" value="TLS48843.1"/>
    <property type="molecule type" value="Genomic_DNA"/>
</dbReference>
<name>A0A5R9G7X3_9BACL</name>
<dbReference type="AlphaFoldDB" id="A0A5R9G7X3"/>
<comment type="caution">
    <text evidence="2">The sequence shown here is derived from an EMBL/GenBank/DDBJ whole genome shotgun (WGS) entry which is preliminary data.</text>
</comment>
<dbReference type="RefSeq" id="WP_138197791.1">
    <property type="nucleotide sequence ID" value="NZ_VCIW01000028.1"/>
</dbReference>
<accession>A0A5R9G7X3</accession>
<protein>
    <recommendedName>
        <fullName evidence="1">DUF7678 domain-containing protein</fullName>
    </recommendedName>
</protein>